<dbReference type="InterPro" id="IPR007304">
    <property type="entry name" value="TAP46-like"/>
</dbReference>
<feature type="region of interest" description="Disordered" evidence="2">
    <location>
        <begin position="325"/>
        <end position="345"/>
    </location>
</feature>
<feature type="coiled-coil region" evidence="1">
    <location>
        <begin position="139"/>
        <end position="169"/>
    </location>
</feature>
<dbReference type="PANTHER" id="PTHR10933">
    <property type="entry name" value="IMMUNOGLOBULIN-BINDING PROTEIN 1"/>
    <property type="match status" value="1"/>
</dbReference>
<keyword evidence="1" id="KW-0175">Coiled coil</keyword>
<dbReference type="Gene3D" id="1.25.40.540">
    <property type="entry name" value="TAP42-like family"/>
    <property type="match status" value="1"/>
</dbReference>
<evidence type="ECO:0000256" key="1">
    <source>
        <dbReference type="SAM" id="Coils"/>
    </source>
</evidence>
<sequence length="345" mass="40177">MSEIVSLGQHFNKGQRLFRLLENSELSTIDTKYQKQVTDCSEIFTSCLQQVRKAGVFSSNETLEDMKTSDLKYFLLEYYLGELSLKTVGPERFVLVEKAKSHFEEFLELCEVYELLSKEDKKYYSEQSKQVKKDPSKKREEKIARYKREQETKSKLEELESLLSLEEDESLAEASDMEDTIRESFLTLIDLCIQKTLEQYVSIQQEEEMLLQMKQMHLRNGEQSQRDIDEASELRLDQPLNRDGPILSKEGQPLRPFIITNQRKALQDQVFRPGWRLPTMSIDEYLQQEMDRGNFISGGGKTPEKVEIDDNDEAALDAETYKAREWDDFTDANPRGWGNQGVNRG</sequence>
<protein>
    <submittedName>
        <fullName evidence="3">Type 2A phosphatase-associated protein 42</fullName>
    </submittedName>
</protein>
<evidence type="ECO:0000256" key="2">
    <source>
        <dbReference type="SAM" id="MobiDB-lite"/>
    </source>
</evidence>
<dbReference type="InterPro" id="IPR038511">
    <property type="entry name" value="TAP42/TAP46-like_sf"/>
</dbReference>
<comment type="caution">
    <text evidence="3">The sequence shown here is derived from an EMBL/GenBank/DDBJ whole genome shotgun (WGS) entry which is preliminary data.</text>
</comment>
<organism evidence="3 4">
    <name type="scientific">Basidiobolus ranarum</name>
    <dbReference type="NCBI Taxonomy" id="34480"/>
    <lineage>
        <taxon>Eukaryota</taxon>
        <taxon>Fungi</taxon>
        <taxon>Fungi incertae sedis</taxon>
        <taxon>Zoopagomycota</taxon>
        <taxon>Entomophthoromycotina</taxon>
        <taxon>Basidiobolomycetes</taxon>
        <taxon>Basidiobolales</taxon>
        <taxon>Basidiobolaceae</taxon>
        <taxon>Basidiobolus</taxon>
    </lineage>
</organism>
<dbReference type="PANTHER" id="PTHR10933:SF9">
    <property type="entry name" value="IMMUNOGLOBULIN-BINDING PROTEIN 1"/>
    <property type="match status" value="1"/>
</dbReference>
<dbReference type="EMBL" id="JASJQH010007455">
    <property type="protein sequence ID" value="KAK9708767.1"/>
    <property type="molecule type" value="Genomic_DNA"/>
</dbReference>
<accession>A0ABR2VX73</accession>
<reference evidence="3 4" key="1">
    <citation type="submission" date="2023-04" db="EMBL/GenBank/DDBJ databases">
        <title>Genome of Basidiobolus ranarum AG-B5.</title>
        <authorList>
            <person name="Stajich J.E."/>
            <person name="Carter-House D."/>
            <person name="Gryganskyi A."/>
        </authorList>
    </citation>
    <scope>NUCLEOTIDE SEQUENCE [LARGE SCALE GENOMIC DNA]</scope>
    <source>
        <strain evidence="3 4">AG-B5</strain>
    </source>
</reference>
<name>A0ABR2VX73_9FUNG</name>
<gene>
    <name evidence="3" type="primary">TAP42</name>
    <name evidence="3" type="ORF">K7432_009417</name>
</gene>
<proteinExistence type="predicted"/>
<dbReference type="Pfam" id="PF04177">
    <property type="entry name" value="TAP42"/>
    <property type="match status" value="1"/>
</dbReference>
<evidence type="ECO:0000313" key="4">
    <source>
        <dbReference type="Proteomes" id="UP001479436"/>
    </source>
</evidence>
<keyword evidence="4" id="KW-1185">Reference proteome</keyword>
<dbReference type="Proteomes" id="UP001479436">
    <property type="component" value="Unassembled WGS sequence"/>
</dbReference>
<evidence type="ECO:0000313" key="3">
    <source>
        <dbReference type="EMBL" id="KAK9708767.1"/>
    </source>
</evidence>